<evidence type="ECO:0000259" key="6">
    <source>
        <dbReference type="Pfam" id="PF05699"/>
    </source>
</evidence>
<name>A0A922M2Z1_SPOEX</name>
<dbReference type="InterPro" id="IPR012337">
    <property type="entry name" value="RNaseH-like_sf"/>
</dbReference>
<reference evidence="7" key="1">
    <citation type="journal article" date="2021" name="G3 (Bethesda)">
        <title>Genome and transcriptome analysis of the beet armyworm Spodoptera exigua reveals targets for pest control. .</title>
        <authorList>
            <person name="Simon S."/>
            <person name="Breeschoten T."/>
            <person name="Jansen H.J."/>
            <person name="Dirks R.P."/>
            <person name="Schranz M.E."/>
            <person name="Ros V.I.D."/>
        </authorList>
    </citation>
    <scope>NUCLEOTIDE SEQUENCE</scope>
    <source>
        <strain evidence="7">TB_SE_WUR_2020</strain>
    </source>
</reference>
<dbReference type="SUPFAM" id="SSF140996">
    <property type="entry name" value="Hermes dimerisation domain"/>
    <property type="match status" value="1"/>
</dbReference>
<dbReference type="GO" id="GO:0046983">
    <property type="term" value="F:protein dimerization activity"/>
    <property type="evidence" value="ECO:0007669"/>
    <property type="project" value="InterPro"/>
</dbReference>
<dbReference type="Gene3D" id="1.10.10.1070">
    <property type="entry name" value="Zinc finger, BED domain-containing"/>
    <property type="match status" value="1"/>
</dbReference>
<proteinExistence type="predicted"/>
<dbReference type="GO" id="GO:0008270">
    <property type="term" value="F:zinc ion binding"/>
    <property type="evidence" value="ECO:0007669"/>
    <property type="project" value="UniProtKB-KW"/>
</dbReference>
<dbReference type="PANTHER" id="PTHR46481">
    <property type="entry name" value="ZINC FINGER BED DOMAIN-CONTAINING PROTEIN 4"/>
    <property type="match status" value="1"/>
</dbReference>
<comment type="caution">
    <text evidence="7">The sequence shown here is derived from an EMBL/GenBank/DDBJ whole genome shotgun (WGS) entry which is preliminary data.</text>
</comment>
<dbReference type="InterPro" id="IPR036236">
    <property type="entry name" value="Znf_C2H2_sf"/>
</dbReference>
<keyword evidence="4" id="KW-0862">Zinc</keyword>
<evidence type="ECO:0000313" key="8">
    <source>
        <dbReference type="Proteomes" id="UP000814243"/>
    </source>
</evidence>
<protein>
    <recommendedName>
        <fullName evidence="6">HAT C-terminal dimerisation domain-containing protein</fullName>
    </recommendedName>
</protein>
<comment type="subcellular location">
    <subcellularLocation>
        <location evidence="1">Nucleus</location>
    </subcellularLocation>
</comment>
<sequence length="615" mass="69688">MAPPKSIIWTHFTKTNETIAKCKQCFKSVKYCGNTSNLFKHSKTHGISVDKGKLQKKENNKSNESSKNTIVLANSRHLMEDDQPQASTSKISEDRDDCSSVTTLTSMDSETARELCLSNSIKNAFERISSNKAGGTKYNRIVQALIFFICQDMRPFNIVEGEGFLRLVKELEPTFKVPGAKYLKKMTTEKYEACITICKSKLSKIDNFCLTLDIWTETMNEVGFMGVTIHFVENGQMCMYYLATRALRERHTAEYISENLLDILKKWNIPLTKIRAAVSDNASSMLAAIRMSLGEKKHLPCFAHTINLVVEEALKLPSVKSAVIKVREIVNWIKNSVVQSDKLRKIQMRNNVSAGSVLKLIADVRTRWNSTFFMLERFLKLRIVISEIVIESVVAPNLPSAVEMETLNELTTVLKPFEYVTRESSGQKYVTISKIIPMLNCLTTELNSITPNSAIVKECKDVLLRELKRRYGMIELNDHAAIATILDPRFKNLHFQDPSACGRAIQKLRTMVVGQLSSPSESEDDVSSTAPPEYDFWKHHKELAHGHKKKKKSHQGDEVSLYLSNPVVSLKSNPFAEWDDMKLVFPCLYKYAQQYLIVVATSVPSECLFPKPVQQ</sequence>
<evidence type="ECO:0000256" key="4">
    <source>
        <dbReference type="ARBA" id="ARBA00022833"/>
    </source>
</evidence>
<accession>A0A922M2Z1</accession>
<gene>
    <name evidence="7" type="ORF">HF086_001898</name>
</gene>
<dbReference type="EMBL" id="JACEFF010000881">
    <property type="protein sequence ID" value="KAH9628988.1"/>
    <property type="molecule type" value="Genomic_DNA"/>
</dbReference>
<dbReference type="GO" id="GO:0005634">
    <property type="term" value="C:nucleus"/>
    <property type="evidence" value="ECO:0007669"/>
    <property type="project" value="UniProtKB-SubCell"/>
</dbReference>
<evidence type="ECO:0000313" key="7">
    <source>
        <dbReference type="EMBL" id="KAH9628988.1"/>
    </source>
</evidence>
<dbReference type="SUPFAM" id="SSF57667">
    <property type="entry name" value="beta-beta-alpha zinc fingers"/>
    <property type="match status" value="1"/>
</dbReference>
<evidence type="ECO:0000256" key="5">
    <source>
        <dbReference type="ARBA" id="ARBA00023242"/>
    </source>
</evidence>
<dbReference type="InterPro" id="IPR008906">
    <property type="entry name" value="HATC_C_dom"/>
</dbReference>
<dbReference type="Proteomes" id="UP000814243">
    <property type="component" value="Unassembled WGS sequence"/>
</dbReference>
<dbReference type="InterPro" id="IPR052035">
    <property type="entry name" value="ZnF_BED_domain_contain"/>
</dbReference>
<dbReference type="PANTHER" id="PTHR46481:SF10">
    <property type="entry name" value="ZINC FINGER BED DOMAIN-CONTAINING PROTEIN 39"/>
    <property type="match status" value="1"/>
</dbReference>
<dbReference type="Pfam" id="PF05699">
    <property type="entry name" value="Dimer_Tnp_hAT"/>
    <property type="match status" value="1"/>
</dbReference>
<evidence type="ECO:0000256" key="1">
    <source>
        <dbReference type="ARBA" id="ARBA00004123"/>
    </source>
</evidence>
<evidence type="ECO:0000256" key="3">
    <source>
        <dbReference type="ARBA" id="ARBA00022771"/>
    </source>
</evidence>
<dbReference type="SUPFAM" id="SSF53098">
    <property type="entry name" value="Ribonuclease H-like"/>
    <property type="match status" value="1"/>
</dbReference>
<organism evidence="7 8">
    <name type="scientific">Spodoptera exigua</name>
    <name type="common">Beet armyworm</name>
    <name type="synonym">Noctua fulgens</name>
    <dbReference type="NCBI Taxonomy" id="7107"/>
    <lineage>
        <taxon>Eukaryota</taxon>
        <taxon>Metazoa</taxon>
        <taxon>Ecdysozoa</taxon>
        <taxon>Arthropoda</taxon>
        <taxon>Hexapoda</taxon>
        <taxon>Insecta</taxon>
        <taxon>Pterygota</taxon>
        <taxon>Neoptera</taxon>
        <taxon>Endopterygota</taxon>
        <taxon>Lepidoptera</taxon>
        <taxon>Glossata</taxon>
        <taxon>Ditrysia</taxon>
        <taxon>Noctuoidea</taxon>
        <taxon>Noctuidae</taxon>
        <taxon>Amphipyrinae</taxon>
        <taxon>Spodoptera</taxon>
    </lineage>
</organism>
<keyword evidence="2" id="KW-0479">Metal-binding</keyword>
<dbReference type="SMART" id="SM00614">
    <property type="entry name" value="ZnF_BED"/>
    <property type="match status" value="1"/>
</dbReference>
<dbReference type="AlphaFoldDB" id="A0A922M2Z1"/>
<feature type="domain" description="HAT C-terminal dimerisation" evidence="6">
    <location>
        <begin position="558"/>
        <end position="612"/>
    </location>
</feature>
<keyword evidence="3" id="KW-0863">Zinc-finger</keyword>
<evidence type="ECO:0000256" key="2">
    <source>
        <dbReference type="ARBA" id="ARBA00022723"/>
    </source>
</evidence>
<keyword evidence="5" id="KW-0539">Nucleus</keyword>